<comment type="caution">
    <text evidence="1">The sequence shown here is derived from an EMBL/GenBank/DDBJ whole genome shotgun (WGS) entry which is preliminary data.</text>
</comment>
<dbReference type="AlphaFoldDB" id="A0A0E9LRH0"/>
<protein>
    <submittedName>
        <fullName evidence="1">Uncharacterized protein</fullName>
    </submittedName>
</protein>
<organism evidence="1 2">
    <name type="scientific">Geofilum rubicundum JCM 15548</name>
    <dbReference type="NCBI Taxonomy" id="1236989"/>
    <lineage>
        <taxon>Bacteria</taxon>
        <taxon>Pseudomonadati</taxon>
        <taxon>Bacteroidota</taxon>
        <taxon>Bacteroidia</taxon>
        <taxon>Marinilabiliales</taxon>
        <taxon>Marinilabiliaceae</taxon>
        <taxon>Geofilum</taxon>
    </lineage>
</organism>
<keyword evidence="2" id="KW-1185">Reference proteome</keyword>
<reference evidence="1 2" key="1">
    <citation type="journal article" date="2015" name="Microbes Environ.">
        <title>Distribution and evolution of nitrogen fixation genes in the phylum bacteroidetes.</title>
        <authorList>
            <person name="Inoue J."/>
            <person name="Oshima K."/>
            <person name="Suda W."/>
            <person name="Sakamoto M."/>
            <person name="Iino T."/>
            <person name="Noda S."/>
            <person name="Hongoh Y."/>
            <person name="Hattori M."/>
            <person name="Ohkuma M."/>
        </authorList>
    </citation>
    <scope>NUCLEOTIDE SEQUENCE [LARGE SCALE GENOMIC DNA]</scope>
    <source>
        <strain evidence="1">JCM 15548</strain>
    </source>
</reference>
<dbReference type="RefSeq" id="WP_227625286.1">
    <property type="nucleotide sequence ID" value="NZ_BAZW01000001.1"/>
</dbReference>
<accession>A0A0E9LRH0</accession>
<name>A0A0E9LRH0_9BACT</name>
<evidence type="ECO:0000313" key="2">
    <source>
        <dbReference type="Proteomes" id="UP000032900"/>
    </source>
</evidence>
<dbReference type="STRING" id="1236989.JCM15548_252"/>
<dbReference type="Proteomes" id="UP000032900">
    <property type="component" value="Unassembled WGS sequence"/>
</dbReference>
<gene>
    <name evidence="1" type="ORF">JCM15548_252</name>
</gene>
<dbReference type="EMBL" id="BAZW01000001">
    <property type="protein sequence ID" value="GAO28187.1"/>
    <property type="molecule type" value="Genomic_DNA"/>
</dbReference>
<sequence length="77" mass="8174">MEQNPQAAACVPTIKDYSQPDFFEYAALPEASLINLDTLFAEGACSVRPKKTAGNITNPVPFSGAAGLLWSSEPVCL</sequence>
<proteinExistence type="predicted"/>
<evidence type="ECO:0000313" key="1">
    <source>
        <dbReference type="EMBL" id="GAO28187.1"/>
    </source>
</evidence>